<keyword evidence="3" id="KW-1185">Reference proteome</keyword>
<keyword evidence="1" id="KW-0175">Coiled coil</keyword>
<proteinExistence type="predicted"/>
<organism evidence="2 3">
    <name type="scientific">Halovenus salina</name>
    <dbReference type="NCBI Taxonomy" id="1510225"/>
    <lineage>
        <taxon>Archaea</taxon>
        <taxon>Methanobacteriati</taxon>
        <taxon>Methanobacteriota</taxon>
        <taxon>Stenosarchaea group</taxon>
        <taxon>Halobacteria</taxon>
        <taxon>Halobacteriales</taxon>
        <taxon>Haloarculaceae</taxon>
        <taxon>Halovenus</taxon>
    </lineage>
</organism>
<dbReference type="Pfam" id="PF23922">
    <property type="entry name" value="DUF7261"/>
    <property type="match status" value="1"/>
</dbReference>
<dbReference type="Proteomes" id="UP001596445">
    <property type="component" value="Unassembled WGS sequence"/>
</dbReference>
<protein>
    <recommendedName>
        <fullName evidence="4">Methyl-accepting chemotaxis protein</fullName>
    </recommendedName>
</protein>
<dbReference type="InterPro" id="IPR055685">
    <property type="entry name" value="DUF7261"/>
</dbReference>
<feature type="coiled-coil region" evidence="1">
    <location>
        <begin position="37"/>
        <end position="64"/>
    </location>
</feature>
<evidence type="ECO:0000313" key="2">
    <source>
        <dbReference type="EMBL" id="MFC7057933.1"/>
    </source>
</evidence>
<reference evidence="2 3" key="1">
    <citation type="journal article" date="2019" name="Int. J. Syst. Evol. Microbiol.">
        <title>The Global Catalogue of Microorganisms (GCM) 10K type strain sequencing project: providing services to taxonomists for standard genome sequencing and annotation.</title>
        <authorList>
            <consortium name="The Broad Institute Genomics Platform"/>
            <consortium name="The Broad Institute Genome Sequencing Center for Infectious Disease"/>
            <person name="Wu L."/>
            <person name="Ma J."/>
        </authorList>
    </citation>
    <scope>NUCLEOTIDE SEQUENCE [LARGE SCALE GENOMIC DNA]</scope>
    <source>
        <strain evidence="2 3">JCM 30072</strain>
    </source>
</reference>
<evidence type="ECO:0000256" key="1">
    <source>
        <dbReference type="SAM" id="Coils"/>
    </source>
</evidence>
<gene>
    <name evidence="2" type="ORF">ACFQQG_06850</name>
</gene>
<name>A0ABD5W179_9EURY</name>
<dbReference type="EMBL" id="JBHSZI010000001">
    <property type="protein sequence ID" value="MFC7057933.1"/>
    <property type="molecule type" value="Genomic_DNA"/>
</dbReference>
<comment type="caution">
    <text evidence="2">The sequence shown here is derived from an EMBL/GenBank/DDBJ whole genome shotgun (WGS) entry which is preliminary data.</text>
</comment>
<evidence type="ECO:0000313" key="3">
    <source>
        <dbReference type="Proteomes" id="UP001596445"/>
    </source>
</evidence>
<evidence type="ECO:0008006" key="4">
    <source>
        <dbReference type="Google" id="ProtNLM"/>
    </source>
</evidence>
<dbReference type="AlphaFoldDB" id="A0ABD5W179"/>
<sequence length="172" mass="19335">MNRRGQLLLTAAILVSLTIVASAVLLNDIHASADVNAQQERQGLEQTERNIEQLQDSLRELFMVNGSEERIPYVDDADKLANATEEYVKQYLNVSTQNSAQFVNVTLIDAEQNAGAAIWQNATDTFPDGPNQPIVGKSLESHVHVLHNHRHQREFLSRVGDEQSDYNRDNQQ</sequence>
<accession>A0ABD5W179</accession>